<accession>A0A6B2L3P6</accession>
<name>A0A6B2L3P6_9EUKA</name>
<evidence type="ECO:0000256" key="3">
    <source>
        <dbReference type="ARBA" id="ARBA00011738"/>
    </source>
</evidence>
<evidence type="ECO:0000256" key="2">
    <source>
        <dbReference type="ARBA" id="ARBA00010385"/>
    </source>
</evidence>
<sequence>MVLKEESVSWALSHGLMVSGGVAPITLLPSSFSRPLIERALDISPIFNELVHQVSLNTDFIQKTLHSVDHDQFTKNLLEILSQVTSEGVTQPIGLGIHRSDYMLHRPAGVALEDTQLYQVEINTISSAFPSLSTLTSTLHRYLIERHSLSAYDPKNLFPNNSRKGVASALAHAKSLYPASDSVIMMVVNSSELNSTDQRLLEYQIWEDHRVSLIRRSLTDIGQRATLDPTTKTLSIDGMKVAVSYFRSGYKPEDYPTDLEWKARLTIERSNSIKCPNINYHLVGTKKMQQVLAGPGVIEKFLSTEKCQKLRQCFTGLYSLDPTDSPQEIIAKVLSNPDAYVMKPQREGGGNLLHGPAMVQALQTMSPEEKGAYIIMDKIVPPAKDTWVILKSGQLALMDAISEIGTYGVYIGDDKKTYLNECVGTLVRTKSRNDADGGVCAGVAVLDTIYLV</sequence>
<comment type="subunit">
    <text evidence="3">Homodimer.</text>
</comment>
<feature type="binding site" evidence="11">
    <location>
        <position position="121"/>
    </location>
    <ligand>
        <name>ATP</name>
        <dbReference type="ChEBI" id="CHEBI:30616"/>
    </ligand>
</feature>
<dbReference type="GO" id="GO:0005829">
    <property type="term" value="C:cytosol"/>
    <property type="evidence" value="ECO:0007669"/>
    <property type="project" value="TreeGrafter"/>
</dbReference>
<dbReference type="Gene3D" id="3.30.1490.80">
    <property type="match status" value="1"/>
</dbReference>
<dbReference type="Gene3D" id="3.40.50.1760">
    <property type="entry name" value="Glutathione synthase, substrate-binding domain superfamily, eukaryotic"/>
    <property type="match status" value="1"/>
</dbReference>
<evidence type="ECO:0000256" key="8">
    <source>
        <dbReference type="ARBA" id="ARBA00022840"/>
    </source>
</evidence>
<dbReference type="InterPro" id="IPR016185">
    <property type="entry name" value="PreATP-grasp_dom_sf"/>
</dbReference>
<dbReference type="InterPro" id="IPR014042">
    <property type="entry name" value="Glutathione_synthase_a-hlx"/>
</dbReference>
<dbReference type="UniPathway" id="UPA00142">
    <property type="reaction ID" value="UER00210"/>
</dbReference>
<feature type="binding site" evidence="11">
    <location>
        <position position="286"/>
    </location>
    <ligand>
        <name>ATP</name>
        <dbReference type="ChEBI" id="CHEBI:30616"/>
    </ligand>
</feature>
<evidence type="ECO:0000256" key="5">
    <source>
        <dbReference type="ARBA" id="ARBA00022684"/>
    </source>
</evidence>
<dbReference type="PANTHER" id="PTHR11130">
    <property type="entry name" value="GLUTATHIONE SYNTHETASE"/>
    <property type="match status" value="1"/>
</dbReference>
<dbReference type="PANTHER" id="PTHR11130:SF0">
    <property type="entry name" value="GLUTATHIONE SYNTHETASE"/>
    <property type="match status" value="1"/>
</dbReference>
<keyword evidence="5 10" id="KW-0317">Glutathione biosynthesis</keyword>
<reference evidence="14" key="1">
    <citation type="journal article" date="2020" name="J. Eukaryot. Microbiol.">
        <title>De novo Sequencing, Assembly and Annotation of the Transcriptome for the Free-Living Testate Amoeba Arcella intermedia.</title>
        <authorList>
            <person name="Ribeiro G.M."/>
            <person name="Porfirio-Sousa A.L."/>
            <person name="Maurer-Alcala X.X."/>
            <person name="Katz L.A."/>
            <person name="Lahr D.J.G."/>
        </authorList>
    </citation>
    <scope>NUCLEOTIDE SEQUENCE</scope>
</reference>
<feature type="binding site" evidence="11">
    <location>
        <position position="430"/>
    </location>
    <ligand>
        <name>ATP</name>
        <dbReference type="ChEBI" id="CHEBI:30616"/>
    </ligand>
</feature>
<evidence type="ECO:0000259" key="13">
    <source>
        <dbReference type="Pfam" id="PF03199"/>
    </source>
</evidence>
<organism evidence="14">
    <name type="scientific">Arcella intermedia</name>
    <dbReference type="NCBI Taxonomy" id="1963864"/>
    <lineage>
        <taxon>Eukaryota</taxon>
        <taxon>Amoebozoa</taxon>
        <taxon>Tubulinea</taxon>
        <taxon>Elardia</taxon>
        <taxon>Arcellinida</taxon>
        <taxon>Sphaerothecina</taxon>
        <taxon>Arcellidae</taxon>
        <taxon>Arcella</taxon>
    </lineage>
</organism>
<keyword evidence="4 10" id="KW-0436">Ligase</keyword>
<keyword evidence="9 10" id="KW-0460">Magnesium</keyword>
<dbReference type="GO" id="GO:0000287">
    <property type="term" value="F:magnesium ion binding"/>
    <property type="evidence" value="ECO:0007669"/>
    <property type="project" value="UniProtKB-UniRule"/>
</dbReference>
<evidence type="ECO:0000256" key="11">
    <source>
        <dbReference type="PIRSR" id="PIRSR001558-1"/>
    </source>
</evidence>
<dbReference type="GO" id="GO:0005524">
    <property type="term" value="F:ATP binding"/>
    <property type="evidence" value="ECO:0007669"/>
    <property type="project" value="UniProtKB-UniRule"/>
</dbReference>
<feature type="binding site" evidence="12">
    <location>
        <position position="347"/>
    </location>
    <ligand>
        <name>Mg(2+)</name>
        <dbReference type="ChEBI" id="CHEBI:18420"/>
    </ligand>
</feature>
<evidence type="ECO:0000256" key="9">
    <source>
        <dbReference type="ARBA" id="ARBA00022842"/>
    </source>
</evidence>
<proteinExistence type="inferred from homology"/>
<feature type="binding site" evidence="11">
    <location>
        <position position="198"/>
    </location>
    <ligand>
        <name>substrate</name>
    </ligand>
</feature>
<dbReference type="GO" id="GO:0043295">
    <property type="term" value="F:glutathione binding"/>
    <property type="evidence" value="ECO:0007669"/>
    <property type="project" value="UniProtKB-UniRule"/>
</dbReference>
<dbReference type="InterPro" id="IPR004887">
    <property type="entry name" value="GSH_synth_subst-bd"/>
</dbReference>
<feature type="binding site" evidence="11">
    <location>
        <position position="436"/>
    </location>
    <ligand>
        <name>ATP</name>
        <dbReference type="ChEBI" id="CHEBI:30616"/>
    </ligand>
</feature>
<dbReference type="NCBIfam" id="TIGR01986">
    <property type="entry name" value="glut_syn_euk"/>
    <property type="match status" value="1"/>
</dbReference>
<dbReference type="GO" id="GO:0004363">
    <property type="term" value="F:glutathione synthase activity"/>
    <property type="evidence" value="ECO:0007669"/>
    <property type="project" value="UniProtKB-UniRule"/>
</dbReference>
<evidence type="ECO:0000313" key="14">
    <source>
        <dbReference type="EMBL" id="NDV31580.1"/>
    </source>
</evidence>
<evidence type="ECO:0000256" key="4">
    <source>
        <dbReference type="ARBA" id="ARBA00022598"/>
    </source>
</evidence>
<keyword evidence="7 10" id="KW-0547">Nucleotide-binding</keyword>
<evidence type="ECO:0000256" key="6">
    <source>
        <dbReference type="ARBA" id="ARBA00022723"/>
    </source>
</evidence>
<comment type="catalytic activity">
    <reaction evidence="10">
        <text>gamma-L-glutamyl-L-cysteine + glycine + ATP = glutathione + ADP + phosphate + H(+)</text>
        <dbReference type="Rhea" id="RHEA:13557"/>
        <dbReference type="ChEBI" id="CHEBI:15378"/>
        <dbReference type="ChEBI" id="CHEBI:30616"/>
        <dbReference type="ChEBI" id="CHEBI:43474"/>
        <dbReference type="ChEBI" id="CHEBI:57305"/>
        <dbReference type="ChEBI" id="CHEBI:57925"/>
        <dbReference type="ChEBI" id="CHEBI:58173"/>
        <dbReference type="ChEBI" id="CHEBI:456216"/>
        <dbReference type="EC" id="6.3.2.3"/>
    </reaction>
</comment>
<evidence type="ECO:0000256" key="12">
    <source>
        <dbReference type="PIRSR" id="PIRSR001558-2"/>
    </source>
</evidence>
<evidence type="ECO:0000256" key="10">
    <source>
        <dbReference type="PIRNR" id="PIRNR001558"/>
    </source>
</evidence>
<dbReference type="EC" id="6.3.2.3" evidence="10"/>
<dbReference type="InterPro" id="IPR014049">
    <property type="entry name" value="Glutathione_synthase_N_euk"/>
</dbReference>
<feature type="domain" description="Glutathione synthase substrate-binding" evidence="13">
    <location>
        <begin position="183"/>
        <end position="283"/>
    </location>
</feature>
<dbReference type="FunFam" id="3.30.1490.50:FF:000002">
    <property type="entry name" value="Glutathione synthetase"/>
    <property type="match status" value="1"/>
</dbReference>
<dbReference type="Gene3D" id="3.30.1490.50">
    <property type="match status" value="1"/>
</dbReference>
<comment type="similarity">
    <text evidence="2 10">Belongs to the eukaryotic GSH synthase family.</text>
</comment>
<dbReference type="InterPro" id="IPR037013">
    <property type="entry name" value="GSH-S_sub-bd_sf"/>
</dbReference>
<dbReference type="SUPFAM" id="SSF56059">
    <property type="entry name" value="Glutathione synthetase ATP-binding domain-like"/>
    <property type="match status" value="1"/>
</dbReference>
<comment type="cofactor">
    <cofactor evidence="10 12">
        <name>Mg(2+)</name>
        <dbReference type="ChEBI" id="CHEBI:18420"/>
    </cofactor>
    <text evidence="10 12">Binds 1 Mg(2+) ion per subunit.</text>
</comment>
<dbReference type="PIRSF" id="PIRSF001558">
    <property type="entry name" value="GSHase"/>
    <property type="match status" value="1"/>
</dbReference>
<feature type="binding site" evidence="11">
    <location>
        <begin position="376"/>
        <end position="379"/>
    </location>
    <ligand>
        <name>ATP</name>
        <dbReference type="ChEBI" id="CHEBI:30616"/>
    </ligand>
</feature>
<dbReference type="Gene3D" id="1.10.1080.10">
    <property type="entry name" value="Glutathione Synthetase, Chain A, domain 3"/>
    <property type="match status" value="1"/>
</dbReference>
<evidence type="ECO:0000256" key="7">
    <source>
        <dbReference type="ARBA" id="ARBA00022741"/>
    </source>
</evidence>
<keyword evidence="6 10" id="KW-0479">Metal-binding</keyword>
<dbReference type="AlphaFoldDB" id="A0A6B2L3P6"/>
<feature type="binding site" evidence="12">
    <location>
        <position position="123"/>
    </location>
    <ligand>
        <name>Mg(2+)</name>
        <dbReference type="ChEBI" id="CHEBI:18420"/>
    </ligand>
</feature>
<evidence type="ECO:0000256" key="1">
    <source>
        <dbReference type="ARBA" id="ARBA00004965"/>
    </source>
</evidence>
<dbReference type="Pfam" id="PF03917">
    <property type="entry name" value="GSH_synth_ATP"/>
    <property type="match status" value="1"/>
</dbReference>
<dbReference type="InterPro" id="IPR005615">
    <property type="entry name" value="Glutathione_synthase"/>
</dbReference>
<protein>
    <recommendedName>
        <fullName evidence="10">Glutathione synthetase</fullName>
        <shortName evidence="10">GSH-S</shortName>
        <ecNumber evidence="10">6.3.2.3</ecNumber>
    </recommendedName>
</protein>
<feature type="binding site" evidence="11">
    <location>
        <position position="428"/>
    </location>
    <ligand>
        <name>substrate</name>
    </ligand>
</feature>
<dbReference type="Pfam" id="PF03199">
    <property type="entry name" value="GSH_synthase"/>
    <property type="match status" value="1"/>
</dbReference>
<feature type="binding site" evidence="12">
    <location>
        <position position="121"/>
    </location>
    <ligand>
        <name>Mg(2+)</name>
        <dbReference type="ChEBI" id="CHEBI:18420"/>
    </ligand>
</feature>
<dbReference type="Gene3D" id="3.30.470.20">
    <property type="entry name" value="ATP-grasp fold, B domain"/>
    <property type="match status" value="1"/>
</dbReference>
<dbReference type="SUPFAM" id="SSF52440">
    <property type="entry name" value="PreATP-grasp domain"/>
    <property type="match status" value="1"/>
</dbReference>
<keyword evidence="8 10" id="KW-0067">ATP-binding</keyword>
<dbReference type="FunFam" id="3.40.50.1760:FF:000001">
    <property type="entry name" value="Glutathione synthetase"/>
    <property type="match status" value="1"/>
</dbReference>
<comment type="pathway">
    <text evidence="1 10">Sulfur metabolism; glutathione biosynthesis; glutathione from L-cysteine and L-glutamate: step 2/2.</text>
</comment>
<dbReference type="EMBL" id="GIBP01002611">
    <property type="protein sequence ID" value="NDV31580.1"/>
    <property type="molecule type" value="Transcribed_RNA"/>
</dbReference>
<dbReference type="InterPro" id="IPR014709">
    <property type="entry name" value="Glutathione_synthase_C_euk"/>
</dbReference>
<feature type="binding site" evidence="11">
    <location>
        <position position="99"/>
    </location>
    <ligand>
        <name>substrate</name>
    </ligand>
</feature>
<feature type="binding site" evidence="11">
    <location>
        <position position="403"/>
    </location>
    <ligand>
        <name>ATP</name>
        <dbReference type="ChEBI" id="CHEBI:30616"/>
    </ligand>
</feature>